<dbReference type="InterPro" id="IPR018797">
    <property type="entry name" value="FAM98"/>
</dbReference>
<dbReference type="PANTHER" id="PTHR31353">
    <property type="entry name" value="FAM98"/>
    <property type="match status" value="1"/>
</dbReference>
<reference evidence="2" key="1">
    <citation type="submission" date="2022-11" db="UniProtKB">
        <authorList>
            <consortium name="EnsemblMetazoa"/>
        </authorList>
    </citation>
    <scope>IDENTIFICATION</scope>
</reference>
<dbReference type="RefSeq" id="XP_038071533.1">
    <property type="nucleotide sequence ID" value="XM_038215605.1"/>
</dbReference>
<organism evidence="2 3">
    <name type="scientific">Patiria miniata</name>
    <name type="common">Bat star</name>
    <name type="synonym">Asterina miniata</name>
    <dbReference type="NCBI Taxonomy" id="46514"/>
    <lineage>
        <taxon>Eukaryota</taxon>
        <taxon>Metazoa</taxon>
        <taxon>Echinodermata</taxon>
        <taxon>Eleutherozoa</taxon>
        <taxon>Asterozoa</taxon>
        <taxon>Asteroidea</taxon>
        <taxon>Valvatacea</taxon>
        <taxon>Valvatida</taxon>
        <taxon>Asterinidae</taxon>
        <taxon>Patiria</taxon>
    </lineage>
</organism>
<comment type="similarity">
    <text evidence="1">Belongs to the FAM98 family.</text>
</comment>
<dbReference type="OMA" id="PEFTKFC"/>
<sequence length="126" mass="13610">MDNVAATTCGDVLDSLEDLGYDGPLIEDEAAFQQAVDGGPSSTEFTALVSWLVEKLNKLSSIEAAVSATSSADEAESFELELSGLLSELNCPYSALTEGEMINRFGNKQNRLRLLGELMYTYTRGM</sequence>
<proteinExistence type="inferred from homology"/>
<dbReference type="GO" id="GO:0072669">
    <property type="term" value="C:tRNA-splicing ligase complex"/>
    <property type="evidence" value="ECO:0007669"/>
    <property type="project" value="TreeGrafter"/>
</dbReference>
<dbReference type="AlphaFoldDB" id="A0A914B5Z9"/>
<evidence type="ECO:0000313" key="2">
    <source>
        <dbReference type="EnsemblMetazoa" id="XP_038071533.1"/>
    </source>
</evidence>
<accession>A0A914B5Z9</accession>
<protein>
    <submittedName>
        <fullName evidence="2">Uncharacterized protein</fullName>
    </submittedName>
</protein>
<keyword evidence="3" id="KW-1185">Reference proteome</keyword>
<dbReference type="OrthoDB" id="512356at2759"/>
<evidence type="ECO:0000256" key="1">
    <source>
        <dbReference type="ARBA" id="ARBA00007218"/>
    </source>
</evidence>
<dbReference type="PANTHER" id="PTHR31353:SF1">
    <property type="entry name" value="PROTEIN FAM98B"/>
    <property type="match status" value="1"/>
</dbReference>
<evidence type="ECO:0000313" key="3">
    <source>
        <dbReference type="Proteomes" id="UP000887568"/>
    </source>
</evidence>
<dbReference type="EnsemblMetazoa" id="XM_038215605.1">
    <property type="protein sequence ID" value="XP_038071533.1"/>
    <property type="gene ID" value="LOC119740338"/>
</dbReference>
<name>A0A914B5Z9_PATMI</name>
<dbReference type="Proteomes" id="UP000887568">
    <property type="component" value="Unplaced"/>
</dbReference>
<dbReference type="GeneID" id="119740338"/>
<dbReference type="Pfam" id="PF10239">
    <property type="entry name" value="DUF2465"/>
    <property type="match status" value="1"/>
</dbReference>